<dbReference type="AlphaFoldDB" id="R7QHR6"/>
<dbReference type="GeneID" id="17324854"/>
<dbReference type="Gramene" id="CDF37318">
    <property type="protein sequence ID" value="CDF37318"/>
    <property type="gene ID" value="CHC_T00005455001"/>
</dbReference>
<evidence type="ECO:0000313" key="2">
    <source>
        <dbReference type="Proteomes" id="UP000012073"/>
    </source>
</evidence>
<dbReference type="RefSeq" id="XP_005717137.1">
    <property type="nucleotide sequence ID" value="XM_005717080.1"/>
</dbReference>
<dbReference type="Proteomes" id="UP000012073">
    <property type="component" value="Unassembled WGS sequence"/>
</dbReference>
<organism evidence="1 2">
    <name type="scientific">Chondrus crispus</name>
    <name type="common">Carrageen Irish moss</name>
    <name type="synonym">Polymorpha crispa</name>
    <dbReference type="NCBI Taxonomy" id="2769"/>
    <lineage>
        <taxon>Eukaryota</taxon>
        <taxon>Rhodophyta</taxon>
        <taxon>Florideophyceae</taxon>
        <taxon>Rhodymeniophycidae</taxon>
        <taxon>Gigartinales</taxon>
        <taxon>Gigartinaceae</taxon>
        <taxon>Chondrus</taxon>
    </lineage>
</organism>
<gene>
    <name evidence="1" type="ORF">CHC_T00005455001</name>
</gene>
<evidence type="ECO:0000313" key="1">
    <source>
        <dbReference type="EMBL" id="CDF37318.1"/>
    </source>
</evidence>
<accession>R7QHR6</accession>
<keyword evidence="2" id="KW-1185">Reference proteome</keyword>
<reference evidence="2" key="1">
    <citation type="journal article" date="2013" name="Proc. Natl. Acad. Sci. U.S.A.">
        <title>Genome structure and metabolic features in the red seaweed Chondrus crispus shed light on evolution of the Archaeplastida.</title>
        <authorList>
            <person name="Collen J."/>
            <person name="Porcel B."/>
            <person name="Carre W."/>
            <person name="Ball S.G."/>
            <person name="Chaparro C."/>
            <person name="Tonon T."/>
            <person name="Barbeyron T."/>
            <person name="Michel G."/>
            <person name="Noel B."/>
            <person name="Valentin K."/>
            <person name="Elias M."/>
            <person name="Artiguenave F."/>
            <person name="Arun A."/>
            <person name="Aury J.M."/>
            <person name="Barbosa-Neto J.F."/>
            <person name="Bothwell J.H."/>
            <person name="Bouget F.Y."/>
            <person name="Brillet L."/>
            <person name="Cabello-Hurtado F."/>
            <person name="Capella-Gutierrez S."/>
            <person name="Charrier B."/>
            <person name="Cladiere L."/>
            <person name="Cock J.M."/>
            <person name="Coelho S.M."/>
            <person name="Colleoni C."/>
            <person name="Czjzek M."/>
            <person name="Da Silva C."/>
            <person name="Delage L."/>
            <person name="Denoeud F."/>
            <person name="Deschamps P."/>
            <person name="Dittami S.M."/>
            <person name="Gabaldon T."/>
            <person name="Gachon C.M."/>
            <person name="Groisillier A."/>
            <person name="Herve C."/>
            <person name="Jabbari K."/>
            <person name="Katinka M."/>
            <person name="Kloareg B."/>
            <person name="Kowalczyk N."/>
            <person name="Labadie K."/>
            <person name="Leblanc C."/>
            <person name="Lopez P.J."/>
            <person name="McLachlan D.H."/>
            <person name="Meslet-Cladiere L."/>
            <person name="Moustafa A."/>
            <person name="Nehr Z."/>
            <person name="Nyvall Collen P."/>
            <person name="Panaud O."/>
            <person name="Partensky F."/>
            <person name="Poulain J."/>
            <person name="Rensing S.A."/>
            <person name="Rousvoal S."/>
            <person name="Samson G."/>
            <person name="Symeonidi A."/>
            <person name="Weissenbach J."/>
            <person name="Zambounis A."/>
            <person name="Wincker P."/>
            <person name="Boyen C."/>
        </authorList>
    </citation>
    <scope>NUCLEOTIDE SEQUENCE [LARGE SCALE GENOMIC DNA]</scope>
    <source>
        <strain evidence="2">cv. Stackhouse</strain>
    </source>
</reference>
<protein>
    <submittedName>
        <fullName evidence="1">Uncharacterized protein</fullName>
    </submittedName>
</protein>
<sequence>MIAGTAHNLKVRCALCTYLTLRIWQSAARSTQAHLHHRDNVPSSGPVLPLQTCQSQPLSTIADGLEIATDKIRLQSPGASKQSFENVDTLP</sequence>
<name>R7QHR6_CHOCR</name>
<proteinExistence type="predicted"/>
<dbReference type="EMBL" id="HG001831">
    <property type="protein sequence ID" value="CDF37318.1"/>
    <property type="molecule type" value="Genomic_DNA"/>
</dbReference>
<dbReference type="KEGG" id="ccp:CHC_T00005455001"/>